<dbReference type="PROSITE" id="PS00941">
    <property type="entry name" value="CARBOXYLESTERASE_B_2"/>
    <property type="match status" value="1"/>
</dbReference>
<evidence type="ECO:0000259" key="2">
    <source>
        <dbReference type="Pfam" id="PF00135"/>
    </source>
</evidence>
<evidence type="ECO:0000256" key="1">
    <source>
        <dbReference type="SAM" id="SignalP"/>
    </source>
</evidence>
<dbReference type="InterPro" id="IPR029058">
    <property type="entry name" value="AB_hydrolase_fold"/>
</dbReference>
<reference evidence="3 4" key="1">
    <citation type="submission" date="2024-02" db="EMBL/GenBank/DDBJ databases">
        <title>A draft genome for the cacao thread blight pathogen Marasmius crinis-equi.</title>
        <authorList>
            <person name="Cohen S.P."/>
            <person name="Baruah I.K."/>
            <person name="Amoako-Attah I."/>
            <person name="Bukari Y."/>
            <person name="Meinhardt L.W."/>
            <person name="Bailey B.A."/>
        </authorList>
    </citation>
    <scope>NUCLEOTIDE SEQUENCE [LARGE SCALE GENOMIC DNA]</scope>
    <source>
        <strain evidence="3 4">GH-76</strain>
    </source>
</reference>
<dbReference type="SUPFAM" id="SSF53474">
    <property type="entry name" value="alpha/beta-Hydrolases"/>
    <property type="match status" value="1"/>
</dbReference>
<proteinExistence type="predicted"/>
<accession>A0ABR3F233</accession>
<keyword evidence="4" id="KW-1185">Reference proteome</keyword>
<evidence type="ECO:0000313" key="4">
    <source>
        <dbReference type="Proteomes" id="UP001465976"/>
    </source>
</evidence>
<dbReference type="InterPro" id="IPR002018">
    <property type="entry name" value="CarbesteraseB"/>
</dbReference>
<dbReference type="Gene3D" id="3.40.50.1820">
    <property type="entry name" value="alpha/beta hydrolase"/>
    <property type="match status" value="1"/>
</dbReference>
<dbReference type="InterPro" id="IPR050309">
    <property type="entry name" value="Type-B_Carboxylest/Lipase"/>
</dbReference>
<protein>
    <recommendedName>
        <fullName evidence="2">Carboxylesterase type B domain-containing protein</fullName>
    </recommendedName>
</protein>
<dbReference type="Pfam" id="PF00135">
    <property type="entry name" value="COesterase"/>
    <property type="match status" value="1"/>
</dbReference>
<dbReference type="Proteomes" id="UP001465976">
    <property type="component" value="Unassembled WGS sequence"/>
</dbReference>
<keyword evidence="1" id="KW-0732">Signal</keyword>
<evidence type="ECO:0000313" key="3">
    <source>
        <dbReference type="EMBL" id="KAL0569259.1"/>
    </source>
</evidence>
<feature type="signal peptide" evidence="1">
    <location>
        <begin position="1"/>
        <end position="18"/>
    </location>
</feature>
<sequence length="210" mass="22524">MTFRSLSTLLIFSSLVFAADSLDVILGTGTFRGVTANGTEQWLGIPYAAPPLGERRFKAPAPLSPTNDGTVKNASKFGNACPQAPDAALGAPVGEDCLFLNVWRPENATSSVKLPVLVWFHGGAYTHGAGSQPEYNPRRILLRSVAINKPILFVSINYRVNTFGFLASSVVPEEDLNAGLLDSMEALKFLQQNIAAFGGDPEKVTIWGQV</sequence>
<gene>
    <name evidence="3" type="ORF">V5O48_012702</name>
</gene>
<organism evidence="3 4">
    <name type="scientific">Marasmius crinis-equi</name>
    <dbReference type="NCBI Taxonomy" id="585013"/>
    <lineage>
        <taxon>Eukaryota</taxon>
        <taxon>Fungi</taxon>
        <taxon>Dikarya</taxon>
        <taxon>Basidiomycota</taxon>
        <taxon>Agaricomycotina</taxon>
        <taxon>Agaricomycetes</taxon>
        <taxon>Agaricomycetidae</taxon>
        <taxon>Agaricales</taxon>
        <taxon>Marasmiineae</taxon>
        <taxon>Marasmiaceae</taxon>
        <taxon>Marasmius</taxon>
    </lineage>
</organism>
<comment type="caution">
    <text evidence="3">The sequence shown here is derived from an EMBL/GenBank/DDBJ whole genome shotgun (WGS) entry which is preliminary data.</text>
</comment>
<dbReference type="InterPro" id="IPR019819">
    <property type="entry name" value="Carboxylesterase_B_CS"/>
</dbReference>
<dbReference type="PANTHER" id="PTHR11559">
    <property type="entry name" value="CARBOXYLESTERASE"/>
    <property type="match status" value="1"/>
</dbReference>
<feature type="chain" id="PRO_5046303499" description="Carboxylesterase type B domain-containing protein" evidence="1">
    <location>
        <begin position="19"/>
        <end position="210"/>
    </location>
</feature>
<name>A0ABR3F233_9AGAR</name>
<dbReference type="EMBL" id="JBAHYK010001156">
    <property type="protein sequence ID" value="KAL0569259.1"/>
    <property type="molecule type" value="Genomic_DNA"/>
</dbReference>
<feature type="domain" description="Carboxylesterase type B" evidence="2">
    <location>
        <begin position="26"/>
        <end position="209"/>
    </location>
</feature>